<evidence type="ECO:0000256" key="5">
    <source>
        <dbReference type="ARBA" id="ARBA00022840"/>
    </source>
</evidence>
<dbReference type="PROSITE" id="PS50929">
    <property type="entry name" value="ABC_TM1F"/>
    <property type="match status" value="1"/>
</dbReference>
<feature type="domain" description="ABC transporter" evidence="10">
    <location>
        <begin position="413"/>
        <end position="654"/>
    </location>
</feature>
<evidence type="ECO:0000256" key="2">
    <source>
        <dbReference type="ARBA" id="ARBA00022448"/>
    </source>
</evidence>
<dbReference type="InterPro" id="IPR011527">
    <property type="entry name" value="ABC1_TM_dom"/>
</dbReference>
<dbReference type="Gene3D" id="3.40.50.300">
    <property type="entry name" value="P-loop containing nucleotide triphosphate hydrolases"/>
    <property type="match status" value="1"/>
</dbReference>
<dbReference type="GO" id="GO:0016887">
    <property type="term" value="F:ATP hydrolysis activity"/>
    <property type="evidence" value="ECO:0007669"/>
    <property type="project" value="InterPro"/>
</dbReference>
<keyword evidence="6 9" id="KW-1133">Transmembrane helix</keyword>
<evidence type="ECO:0000313" key="13">
    <source>
        <dbReference type="Proteomes" id="UP000054937"/>
    </source>
</evidence>
<dbReference type="GO" id="GO:0090374">
    <property type="term" value="P:oligopeptide export from mitochondrion"/>
    <property type="evidence" value="ECO:0007669"/>
    <property type="project" value="TreeGrafter"/>
</dbReference>
<dbReference type="Pfam" id="PF00005">
    <property type="entry name" value="ABC_tran"/>
    <property type="match status" value="1"/>
</dbReference>
<dbReference type="GO" id="GO:0005743">
    <property type="term" value="C:mitochondrial inner membrane"/>
    <property type="evidence" value="ECO:0007669"/>
    <property type="project" value="UniProtKB-SubCell"/>
</dbReference>
<dbReference type="Pfam" id="PF00664">
    <property type="entry name" value="ABC_membrane"/>
    <property type="match status" value="1"/>
</dbReference>
<feature type="compositionally biased region" description="Polar residues" evidence="8">
    <location>
        <begin position="1"/>
        <end position="10"/>
    </location>
</feature>
<comment type="subcellular location">
    <subcellularLocation>
        <location evidence="1">Mitochondrion inner membrane</location>
        <topology evidence="1">Multi-pass membrane protein</topology>
    </subcellularLocation>
</comment>
<feature type="compositionally biased region" description="Polar residues" evidence="8">
    <location>
        <begin position="19"/>
        <end position="28"/>
    </location>
</feature>
<dbReference type="OrthoDB" id="6500128at2759"/>
<dbReference type="SUPFAM" id="SSF52540">
    <property type="entry name" value="P-loop containing nucleoside triphosphate hydrolases"/>
    <property type="match status" value="1"/>
</dbReference>
<keyword evidence="13" id="KW-1185">Reference proteome</keyword>
<dbReference type="InterPro" id="IPR036640">
    <property type="entry name" value="ABC1_TM_sf"/>
</dbReference>
<dbReference type="GO" id="GO:0005524">
    <property type="term" value="F:ATP binding"/>
    <property type="evidence" value="ECO:0007669"/>
    <property type="project" value="UniProtKB-KW"/>
</dbReference>
<dbReference type="InterPro" id="IPR003439">
    <property type="entry name" value="ABC_transporter-like_ATP-bd"/>
</dbReference>
<evidence type="ECO:0000256" key="8">
    <source>
        <dbReference type="SAM" id="MobiDB-lite"/>
    </source>
</evidence>
<dbReference type="EMBL" id="LDAU01000055">
    <property type="protein sequence ID" value="KRX09072.1"/>
    <property type="molecule type" value="Genomic_DNA"/>
</dbReference>
<dbReference type="SUPFAM" id="SSF90123">
    <property type="entry name" value="ABC transporter transmembrane region"/>
    <property type="match status" value="1"/>
</dbReference>
<proteinExistence type="predicted"/>
<dbReference type="FunFam" id="3.40.50.300:FF:000403">
    <property type="entry name" value="ATP-binding cassette sub-family B member 8, mitochondrial"/>
    <property type="match status" value="1"/>
</dbReference>
<dbReference type="InterPro" id="IPR017871">
    <property type="entry name" value="ABC_transporter-like_CS"/>
</dbReference>
<dbReference type="Gene3D" id="1.20.1560.10">
    <property type="entry name" value="ABC transporter type 1, transmembrane domain"/>
    <property type="match status" value="1"/>
</dbReference>
<keyword evidence="3 9" id="KW-0812">Transmembrane</keyword>
<evidence type="ECO:0000259" key="11">
    <source>
        <dbReference type="PROSITE" id="PS50929"/>
    </source>
</evidence>
<keyword evidence="5" id="KW-0067">ATP-binding</keyword>
<dbReference type="InterPro" id="IPR039421">
    <property type="entry name" value="Type_1_exporter"/>
</dbReference>
<evidence type="ECO:0000259" key="10">
    <source>
        <dbReference type="PROSITE" id="PS50893"/>
    </source>
</evidence>
<accession>A0A0V0R3Z4</accession>
<dbReference type="GO" id="GO:0015421">
    <property type="term" value="F:ABC-type oligopeptide transporter activity"/>
    <property type="evidence" value="ECO:0007669"/>
    <property type="project" value="TreeGrafter"/>
</dbReference>
<keyword evidence="4" id="KW-0547">Nucleotide-binding</keyword>
<evidence type="ECO:0000256" key="4">
    <source>
        <dbReference type="ARBA" id="ARBA00022741"/>
    </source>
</evidence>
<gene>
    <name evidence="12" type="ORF">PPERSA_01959</name>
</gene>
<evidence type="ECO:0000256" key="9">
    <source>
        <dbReference type="SAM" id="Phobius"/>
    </source>
</evidence>
<evidence type="ECO:0000256" key="3">
    <source>
        <dbReference type="ARBA" id="ARBA00022692"/>
    </source>
</evidence>
<dbReference type="InterPro" id="IPR003593">
    <property type="entry name" value="AAA+_ATPase"/>
</dbReference>
<evidence type="ECO:0000256" key="7">
    <source>
        <dbReference type="ARBA" id="ARBA00023136"/>
    </source>
</evidence>
<keyword evidence="7 9" id="KW-0472">Membrane</keyword>
<feature type="transmembrane region" description="Helical" evidence="9">
    <location>
        <begin position="316"/>
        <end position="340"/>
    </location>
</feature>
<reference evidence="12 13" key="1">
    <citation type="journal article" date="2015" name="Sci. Rep.">
        <title>Genome of the facultative scuticociliatosis pathogen Pseudocohnilembus persalinus provides insight into its virulence through horizontal gene transfer.</title>
        <authorList>
            <person name="Xiong J."/>
            <person name="Wang G."/>
            <person name="Cheng J."/>
            <person name="Tian M."/>
            <person name="Pan X."/>
            <person name="Warren A."/>
            <person name="Jiang C."/>
            <person name="Yuan D."/>
            <person name="Miao W."/>
        </authorList>
    </citation>
    <scope>NUCLEOTIDE SEQUENCE [LARGE SCALE GENOMIC DNA]</scope>
    <source>
        <strain evidence="12">36N120E</strain>
    </source>
</reference>
<protein>
    <submittedName>
        <fullName evidence="12">p-loop containing nucleoside triphosphate hydrolase</fullName>
    </submittedName>
</protein>
<feature type="domain" description="ABC transmembrane type-1" evidence="11">
    <location>
        <begin position="166"/>
        <end position="381"/>
    </location>
</feature>
<evidence type="ECO:0000313" key="12">
    <source>
        <dbReference type="EMBL" id="KRX09072.1"/>
    </source>
</evidence>
<feature type="compositionally biased region" description="Basic and acidic residues" evidence="8">
    <location>
        <begin position="60"/>
        <end position="92"/>
    </location>
</feature>
<dbReference type="InParanoid" id="A0A0V0R3Z4"/>
<evidence type="ECO:0000256" key="1">
    <source>
        <dbReference type="ARBA" id="ARBA00004448"/>
    </source>
</evidence>
<evidence type="ECO:0000256" key="6">
    <source>
        <dbReference type="ARBA" id="ARBA00022989"/>
    </source>
</evidence>
<feature type="transmembrane region" description="Helical" evidence="9">
    <location>
        <begin position="360"/>
        <end position="386"/>
    </location>
</feature>
<feature type="region of interest" description="Disordered" evidence="8">
    <location>
        <begin position="53"/>
        <end position="99"/>
    </location>
</feature>
<dbReference type="PANTHER" id="PTHR43394:SF1">
    <property type="entry name" value="ATP-BINDING CASSETTE SUB-FAMILY B MEMBER 10, MITOCHONDRIAL"/>
    <property type="match status" value="1"/>
</dbReference>
<organism evidence="12 13">
    <name type="scientific">Pseudocohnilembus persalinus</name>
    <name type="common">Ciliate</name>
    <dbReference type="NCBI Taxonomy" id="266149"/>
    <lineage>
        <taxon>Eukaryota</taxon>
        <taxon>Sar</taxon>
        <taxon>Alveolata</taxon>
        <taxon>Ciliophora</taxon>
        <taxon>Intramacronucleata</taxon>
        <taxon>Oligohymenophorea</taxon>
        <taxon>Scuticociliatia</taxon>
        <taxon>Philasterida</taxon>
        <taxon>Pseudocohnilembidae</taxon>
        <taxon>Pseudocohnilembus</taxon>
    </lineage>
</organism>
<keyword evidence="12" id="KW-0378">Hydrolase</keyword>
<name>A0A0V0R3Z4_PSEPJ</name>
<dbReference type="Proteomes" id="UP000054937">
    <property type="component" value="Unassembled WGS sequence"/>
</dbReference>
<sequence length="683" mass="76573">MENSNANYISLQEEKNTNQDKNSLIEENNILTKTSSSKSINFNTKDTDKNYLYNNENLSDQDKNDSDIRLKINDKDYNNKKNDVKKENEDPKKPKRAKKPMQALKRLLSYTLRYRNLLICGLIGLAISSAYSVLIPYLASKMIDIISGTQDLSKLGNQTVVFLLVKVMYVVRNELFNKIVKKDVQFFDVNKSGELMSRITSDTSLLQSAASDNISMFLRQIVQLLGSTVFLFVLSYKLTLYMFAIVPVVAIIVLIFIKFYKKFTVQYQSSLSKANGYATEAIGNIRVVKSFGTEEKEISIFDKQLFQTYIIGSKRAMLYGVFAGTISVVAFSAIILVLYLGGRMVINGDLSVGDLSGFVLYTITMAMSLIGTGGVLNTLVTALGVAEKLFEIMDHPIKIQPGTVIPKDVKGEIKFEQVVFKYPTKDDVEVLKTIDFEIKGGQNVALVGSSGSGKSSIISLIERFYDIQQGSIKLDGVDIRDLDTQWLHKTIGFVSQEPTLFSGTLRDNITYGVDQATDEQIEESIKMANAYDFIHDKQLFPEGLSTIVGERGVKLSGGQKQRIAIARALIKNPAILIFDEATSALDAESEYQVQYAIDQLVQRGEKTIIIIAHRLSTIINCENIIVIDKGIIKEQGSHQNLLKQNNFYAKLIQRQLQNFQGDDKNDVDNLLKEQENTNDKKNN</sequence>
<dbReference type="PROSITE" id="PS50893">
    <property type="entry name" value="ABC_TRANSPORTER_2"/>
    <property type="match status" value="1"/>
</dbReference>
<dbReference type="InterPro" id="IPR027417">
    <property type="entry name" value="P-loop_NTPase"/>
</dbReference>
<dbReference type="PROSITE" id="PS00211">
    <property type="entry name" value="ABC_TRANSPORTER_1"/>
    <property type="match status" value="1"/>
</dbReference>
<dbReference type="OMA" id="IEYIFHA"/>
<comment type="caution">
    <text evidence="12">The sequence shown here is derived from an EMBL/GenBank/DDBJ whole genome shotgun (WGS) entry which is preliminary data.</text>
</comment>
<dbReference type="AlphaFoldDB" id="A0A0V0R3Z4"/>
<feature type="transmembrane region" description="Helical" evidence="9">
    <location>
        <begin position="114"/>
        <end position="135"/>
    </location>
</feature>
<feature type="transmembrane region" description="Helical" evidence="9">
    <location>
        <begin position="240"/>
        <end position="260"/>
    </location>
</feature>
<feature type="region of interest" description="Disordered" evidence="8">
    <location>
        <begin position="1"/>
        <end position="28"/>
    </location>
</feature>
<dbReference type="CDD" id="cd18557">
    <property type="entry name" value="ABC_6TM_TAP_ABCB8_10_like"/>
    <property type="match status" value="1"/>
</dbReference>
<keyword evidence="2" id="KW-0813">Transport</keyword>
<dbReference type="PANTHER" id="PTHR43394">
    <property type="entry name" value="ATP-DEPENDENT PERMEASE MDL1, MITOCHONDRIAL"/>
    <property type="match status" value="1"/>
</dbReference>
<dbReference type="SMART" id="SM00382">
    <property type="entry name" value="AAA"/>
    <property type="match status" value="1"/>
</dbReference>